<dbReference type="Pfam" id="PF20155">
    <property type="entry name" value="TMP_3"/>
    <property type="match status" value="1"/>
</dbReference>
<dbReference type="Proteomes" id="UP000614216">
    <property type="component" value="Unassembled WGS sequence"/>
</dbReference>
<protein>
    <submittedName>
        <fullName evidence="4">Tape measure protein</fullName>
    </submittedName>
</protein>
<sequence length="632" mass="67091">MNETVQFNIKVNDLGSSALAKFAANATKHVARVQKVTQGLEKGIGGTSRKVDSLTRSFQSMNKGTSGIKQLNKSLKTTEGMMDRIMNRINRVKRSSIAQPRARGGASAGVGLGLGNLGALAGGFLGFQGMKSLVSSGADLEQTRVAFSTMLGSDDQANNMINAINNMANKTPFMNKQLFDAGKLLLNFGLAQDRVLPSLNMLGDVSGGNAQRFQSLALAFGQVQSAGKLMGQDLLQMINAGFNPLQEMSKMTGKSMAQLKEEMSEGAISADMVTQAFEHATSKGGKFHNMMARQSKTLSGLWSTFIGKLQLKFSQFSEGTLSETFKKVVKWGIGLVDRLDPVLNLLGRGFQTATNWISGLISFVKENWSFLAPVTAGILAAVVALKAWTIAQAVLNAVMSANPIGLLVVAIGALVGAFIWAYNYSEKLRMVLGGLWGAIQLIGSGIGKVFTDPIGAIKDAWSGIQSFLFDQLKPLLSAIDLIQKGEYLSAAKEIGKAAFNLSPAGLAFNAINKVVTSDTVQKAAKDAKDSQIGLPSFLSPGKMTPVDISDFPGTSLPNASSPTLADKEASKGSVKNYNGNSTGGNSIVISIEALMKDNHFVMNDGSDIESVKAKLSKALLEVVQDVEISYSS</sequence>
<dbReference type="AlphaFoldDB" id="A0A937KBA4"/>
<dbReference type="InterPro" id="IPR013491">
    <property type="entry name" value="Tape_meas_N"/>
</dbReference>
<keyword evidence="2" id="KW-0472">Membrane</keyword>
<accession>A0A937KBA4</accession>
<evidence type="ECO:0000259" key="3">
    <source>
        <dbReference type="Pfam" id="PF20155"/>
    </source>
</evidence>
<evidence type="ECO:0000313" key="5">
    <source>
        <dbReference type="Proteomes" id="UP000614216"/>
    </source>
</evidence>
<keyword evidence="2" id="KW-1133">Transmembrane helix</keyword>
<keyword evidence="2" id="KW-0812">Transmembrane</keyword>
<organism evidence="4 5">
    <name type="scientific">Fulvivirga marina</name>
    <dbReference type="NCBI Taxonomy" id="2494733"/>
    <lineage>
        <taxon>Bacteria</taxon>
        <taxon>Pseudomonadati</taxon>
        <taxon>Bacteroidota</taxon>
        <taxon>Cytophagia</taxon>
        <taxon>Cytophagales</taxon>
        <taxon>Fulvivirgaceae</taxon>
        <taxon>Fulvivirga</taxon>
    </lineage>
</organism>
<feature type="transmembrane region" description="Helical" evidence="2">
    <location>
        <begin position="403"/>
        <end position="422"/>
    </location>
</feature>
<feature type="domain" description="Tape measure protein N-terminal" evidence="3">
    <location>
        <begin position="132"/>
        <end position="304"/>
    </location>
</feature>
<feature type="region of interest" description="Disordered" evidence="1">
    <location>
        <begin position="557"/>
        <end position="577"/>
    </location>
</feature>
<proteinExistence type="predicted"/>
<dbReference type="RefSeq" id="WP_202855208.1">
    <property type="nucleotide sequence ID" value="NZ_JAEUGD010000016.1"/>
</dbReference>
<evidence type="ECO:0000256" key="1">
    <source>
        <dbReference type="SAM" id="MobiDB-lite"/>
    </source>
</evidence>
<evidence type="ECO:0000256" key="2">
    <source>
        <dbReference type="SAM" id="Phobius"/>
    </source>
</evidence>
<evidence type="ECO:0000313" key="4">
    <source>
        <dbReference type="EMBL" id="MBL6445669.1"/>
    </source>
</evidence>
<dbReference type="NCBIfam" id="TIGR02675">
    <property type="entry name" value="tape_meas_nterm"/>
    <property type="match status" value="1"/>
</dbReference>
<reference evidence="4" key="1">
    <citation type="submission" date="2021-01" db="EMBL/GenBank/DDBJ databases">
        <title>Fulvivirga kasyanovii gen. nov., sp nov., a novel member of the phylum Bacteroidetes isolated from seawater in a mussel farm.</title>
        <authorList>
            <person name="Zhao L.-H."/>
            <person name="Wang Z.-J."/>
        </authorList>
    </citation>
    <scope>NUCLEOTIDE SEQUENCE</scope>
    <source>
        <strain evidence="4">29W222</strain>
    </source>
</reference>
<dbReference type="EMBL" id="JAEUGD010000016">
    <property type="protein sequence ID" value="MBL6445669.1"/>
    <property type="molecule type" value="Genomic_DNA"/>
</dbReference>
<name>A0A937KBA4_9BACT</name>
<keyword evidence="5" id="KW-1185">Reference proteome</keyword>
<gene>
    <name evidence="4" type="ORF">JMN32_05075</name>
</gene>
<feature type="transmembrane region" description="Helical" evidence="2">
    <location>
        <begin position="370"/>
        <end position="391"/>
    </location>
</feature>
<comment type="caution">
    <text evidence="4">The sequence shown here is derived from an EMBL/GenBank/DDBJ whole genome shotgun (WGS) entry which is preliminary data.</text>
</comment>